<dbReference type="PANTHER" id="PTHR36832">
    <property type="entry name" value="SLR1174 PROTEIN-RELATED"/>
    <property type="match status" value="1"/>
</dbReference>
<keyword evidence="1" id="KW-0472">Membrane</keyword>
<organism evidence="2 3">
    <name type="scientific">Actinophytocola algeriensis</name>
    <dbReference type="NCBI Taxonomy" id="1768010"/>
    <lineage>
        <taxon>Bacteria</taxon>
        <taxon>Bacillati</taxon>
        <taxon>Actinomycetota</taxon>
        <taxon>Actinomycetes</taxon>
        <taxon>Pseudonocardiales</taxon>
        <taxon>Pseudonocardiaceae</taxon>
    </lineage>
</organism>
<comment type="caution">
    <text evidence="2">The sequence shown here is derived from an EMBL/GenBank/DDBJ whole genome shotgun (WGS) entry which is preliminary data.</text>
</comment>
<dbReference type="RefSeq" id="WP_184809087.1">
    <property type="nucleotide sequence ID" value="NZ_JACHJQ010000001.1"/>
</dbReference>
<accession>A0A7W7Q134</accession>
<name>A0A7W7Q134_9PSEU</name>
<reference evidence="2 3" key="1">
    <citation type="submission" date="2020-08" db="EMBL/GenBank/DDBJ databases">
        <title>Genomic Encyclopedia of Type Strains, Phase III (KMG-III): the genomes of soil and plant-associated and newly described type strains.</title>
        <authorList>
            <person name="Whitman W."/>
        </authorList>
    </citation>
    <scope>NUCLEOTIDE SEQUENCE [LARGE SCALE GENOMIC DNA]</scope>
    <source>
        <strain evidence="2 3">CECT 8960</strain>
    </source>
</reference>
<dbReference type="EMBL" id="JACHJQ010000001">
    <property type="protein sequence ID" value="MBB4904898.1"/>
    <property type="molecule type" value="Genomic_DNA"/>
</dbReference>
<feature type="transmembrane region" description="Helical" evidence="1">
    <location>
        <begin position="148"/>
        <end position="176"/>
    </location>
</feature>
<evidence type="ECO:0000313" key="2">
    <source>
        <dbReference type="EMBL" id="MBB4904898.1"/>
    </source>
</evidence>
<keyword evidence="1" id="KW-0812">Transmembrane</keyword>
<feature type="transmembrane region" description="Helical" evidence="1">
    <location>
        <begin position="125"/>
        <end position="142"/>
    </location>
</feature>
<dbReference type="Proteomes" id="UP000520767">
    <property type="component" value="Unassembled WGS sequence"/>
</dbReference>
<sequence>MLSTSTVRVLAALAGAEFRRYATYRQATFAGAFTNTVFGFVRCYTLLSVAAVTGQMAGYDPAQLVTFVWVGQGLLAVVNYWGQQELPERVRTGQVVADLLRPVDLMATFVAADVGRAGHAMLTRFVVPVAVGLLAFDFYLPAHAWTYALFAVSVLLAVLVCTACRYLVALSAFWLLDVRGAQMVWLVASGAGSGLYFPITVLPDWLVLALWVGTPFPSLMQAPLDVLVERGGTGHGLLLVAGQVAWVLVLVALGRVVQARAVRRLVVQGG</sequence>
<keyword evidence="1" id="KW-1133">Transmembrane helix</keyword>
<proteinExistence type="predicted"/>
<feature type="transmembrane region" description="Helical" evidence="1">
    <location>
        <begin position="183"/>
        <end position="212"/>
    </location>
</feature>
<dbReference type="InterPro" id="IPR010390">
    <property type="entry name" value="ABC-2_transporter-like"/>
</dbReference>
<feature type="transmembrane region" description="Helical" evidence="1">
    <location>
        <begin position="29"/>
        <end position="52"/>
    </location>
</feature>
<evidence type="ECO:0000256" key="1">
    <source>
        <dbReference type="SAM" id="Phobius"/>
    </source>
</evidence>
<protein>
    <submittedName>
        <fullName evidence="2">ABC-2 type transport system permease protein</fullName>
    </submittedName>
</protein>
<feature type="transmembrane region" description="Helical" evidence="1">
    <location>
        <begin position="232"/>
        <end position="254"/>
    </location>
</feature>
<keyword evidence="3" id="KW-1185">Reference proteome</keyword>
<feature type="transmembrane region" description="Helical" evidence="1">
    <location>
        <begin position="64"/>
        <end position="82"/>
    </location>
</feature>
<dbReference type="Pfam" id="PF06182">
    <property type="entry name" value="ABC2_membrane_6"/>
    <property type="match status" value="1"/>
</dbReference>
<gene>
    <name evidence="2" type="ORF">FHR82_001108</name>
</gene>
<dbReference type="PANTHER" id="PTHR36832:SF2">
    <property type="entry name" value="INTEGRAL MEMBRANE PROTEIN"/>
    <property type="match status" value="1"/>
</dbReference>
<evidence type="ECO:0000313" key="3">
    <source>
        <dbReference type="Proteomes" id="UP000520767"/>
    </source>
</evidence>
<dbReference type="AlphaFoldDB" id="A0A7W7Q134"/>